<keyword evidence="2" id="KW-1185">Reference proteome</keyword>
<accession>A0ACB9DUX0</accession>
<gene>
    <name evidence="1" type="ORF">L2E82_20981</name>
</gene>
<name>A0ACB9DUX0_CICIN</name>
<evidence type="ECO:0000313" key="2">
    <source>
        <dbReference type="Proteomes" id="UP001055811"/>
    </source>
</evidence>
<proteinExistence type="predicted"/>
<organism evidence="1 2">
    <name type="scientific">Cichorium intybus</name>
    <name type="common">Chicory</name>
    <dbReference type="NCBI Taxonomy" id="13427"/>
    <lineage>
        <taxon>Eukaryota</taxon>
        <taxon>Viridiplantae</taxon>
        <taxon>Streptophyta</taxon>
        <taxon>Embryophyta</taxon>
        <taxon>Tracheophyta</taxon>
        <taxon>Spermatophyta</taxon>
        <taxon>Magnoliopsida</taxon>
        <taxon>eudicotyledons</taxon>
        <taxon>Gunneridae</taxon>
        <taxon>Pentapetalae</taxon>
        <taxon>asterids</taxon>
        <taxon>campanulids</taxon>
        <taxon>Asterales</taxon>
        <taxon>Asteraceae</taxon>
        <taxon>Cichorioideae</taxon>
        <taxon>Cichorieae</taxon>
        <taxon>Cichoriinae</taxon>
        <taxon>Cichorium</taxon>
    </lineage>
</organism>
<evidence type="ECO:0000313" key="1">
    <source>
        <dbReference type="EMBL" id="KAI3750347.1"/>
    </source>
</evidence>
<reference evidence="1 2" key="2">
    <citation type="journal article" date="2022" name="Mol. Ecol. Resour.">
        <title>The genomes of chicory, endive, great burdock and yacon provide insights into Asteraceae paleo-polyploidization history and plant inulin production.</title>
        <authorList>
            <person name="Fan W."/>
            <person name="Wang S."/>
            <person name="Wang H."/>
            <person name="Wang A."/>
            <person name="Jiang F."/>
            <person name="Liu H."/>
            <person name="Zhao H."/>
            <person name="Xu D."/>
            <person name="Zhang Y."/>
        </authorList>
    </citation>
    <scope>NUCLEOTIDE SEQUENCE [LARGE SCALE GENOMIC DNA]</scope>
    <source>
        <strain evidence="2">cv. Punajuju</strain>
        <tissue evidence="1">Leaves</tissue>
    </source>
</reference>
<dbReference type="EMBL" id="CM042012">
    <property type="protein sequence ID" value="KAI3750347.1"/>
    <property type="molecule type" value="Genomic_DNA"/>
</dbReference>
<reference evidence="2" key="1">
    <citation type="journal article" date="2022" name="Mol. Ecol. Resour.">
        <title>The genomes of chicory, endive, great burdock and yacon provide insights into Asteraceae palaeo-polyploidization history and plant inulin production.</title>
        <authorList>
            <person name="Fan W."/>
            <person name="Wang S."/>
            <person name="Wang H."/>
            <person name="Wang A."/>
            <person name="Jiang F."/>
            <person name="Liu H."/>
            <person name="Zhao H."/>
            <person name="Xu D."/>
            <person name="Zhang Y."/>
        </authorList>
    </citation>
    <scope>NUCLEOTIDE SEQUENCE [LARGE SCALE GENOMIC DNA]</scope>
    <source>
        <strain evidence="2">cv. Punajuju</strain>
    </source>
</reference>
<dbReference type="Proteomes" id="UP001055811">
    <property type="component" value="Linkage Group LG04"/>
</dbReference>
<protein>
    <submittedName>
        <fullName evidence="1">Uncharacterized protein</fullName>
    </submittedName>
</protein>
<sequence>MISLIFNGITPLISYHHDLSFRSDVSLTSLFVSSRPQPFHPDFQKAVSTLSLTIKDKAASKSNSLRNKPISMKLKHIVRTINQKKSKTVNGGRSSQVSPNTVSIEIEKTKEIGAEVGFRLDGAEDLLRSEIEGEGVNMGKQ</sequence>
<comment type="caution">
    <text evidence="1">The sequence shown here is derived from an EMBL/GenBank/DDBJ whole genome shotgun (WGS) entry which is preliminary data.</text>
</comment>